<organism evidence="1 2">
    <name type="scientific">Desmophyllum pertusum</name>
    <dbReference type="NCBI Taxonomy" id="174260"/>
    <lineage>
        <taxon>Eukaryota</taxon>
        <taxon>Metazoa</taxon>
        <taxon>Cnidaria</taxon>
        <taxon>Anthozoa</taxon>
        <taxon>Hexacorallia</taxon>
        <taxon>Scleractinia</taxon>
        <taxon>Caryophylliina</taxon>
        <taxon>Caryophylliidae</taxon>
        <taxon>Desmophyllum</taxon>
    </lineage>
</organism>
<proteinExistence type="predicted"/>
<evidence type="ECO:0000313" key="1">
    <source>
        <dbReference type="EMBL" id="KAJ7382688.1"/>
    </source>
</evidence>
<dbReference type="OrthoDB" id="5965280at2759"/>
<protein>
    <submittedName>
        <fullName evidence="1">Uncharacterized protein</fullName>
    </submittedName>
</protein>
<comment type="caution">
    <text evidence="1">The sequence shown here is derived from an EMBL/GenBank/DDBJ whole genome shotgun (WGS) entry which is preliminary data.</text>
</comment>
<dbReference type="AlphaFoldDB" id="A0A9W9ZL06"/>
<name>A0A9W9ZL06_9CNID</name>
<dbReference type="Proteomes" id="UP001163046">
    <property type="component" value="Unassembled WGS sequence"/>
</dbReference>
<gene>
    <name evidence="1" type="ORF">OS493_033480</name>
</gene>
<dbReference type="EMBL" id="MU825917">
    <property type="protein sequence ID" value="KAJ7382688.1"/>
    <property type="molecule type" value="Genomic_DNA"/>
</dbReference>
<reference evidence="1" key="1">
    <citation type="submission" date="2023-01" db="EMBL/GenBank/DDBJ databases">
        <title>Genome assembly of the deep-sea coral Lophelia pertusa.</title>
        <authorList>
            <person name="Herrera S."/>
            <person name="Cordes E."/>
        </authorList>
    </citation>
    <scope>NUCLEOTIDE SEQUENCE</scope>
    <source>
        <strain evidence="1">USNM1676648</strain>
        <tissue evidence="1">Polyp</tissue>
    </source>
</reference>
<sequence length="284" mass="31599">MFKVARSNKGGKIPRTVETAFSLDTKNVYTTVTICSPNDPSDKPCLVTLAVRDSDSVRDAKAEKSFQLSARRVRNELLSSPVKRESKTLELWNSDLSECAQSLSMTSEIEKLIPVSEELVGCVLNTSSWEGQHSLTISMLDVSSWEVVFERGLNGRAELKSVACSIHKDVVFCSEQDASKKRQMILYNGDSEIPTWKKDAIYRGGCSWRHPIACFLLTERYDCNLRLFNVTSGVVLAVMDIGERPTCIASSPNKPLIAVCLRFSKRKIDSCTAAKTTGTDVRWT</sequence>
<keyword evidence="2" id="KW-1185">Reference proteome</keyword>
<dbReference type="SUPFAM" id="SSF101908">
    <property type="entry name" value="Putative isomerase YbhE"/>
    <property type="match status" value="1"/>
</dbReference>
<evidence type="ECO:0000313" key="2">
    <source>
        <dbReference type="Proteomes" id="UP001163046"/>
    </source>
</evidence>
<accession>A0A9W9ZL06</accession>